<dbReference type="InterPro" id="IPR040216">
    <property type="entry name" value="CTLA4/CD28"/>
</dbReference>
<evidence type="ECO:0000256" key="5">
    <source>
        <dbReference type="ARBA" id="ARBA00023136"/>
    </source>
</evidence>
<keyword evidence="4 10" id="KW-1133">Transmembrane helix</keyword>
<protein>
    <submittedName>
        <fullName evidence="12">Uncharacterized LOC113127392</fullName>
    </submittedName>
</protein>
<feature type="transmembrane region" description="Helical" evidence="10">
    <location>
        <begin position="195"/>
        <end position="220"/>
    </location>
</feature>
<keyword evidence="2 10" id="KW-0812">Transmembrane</keyword>
<dbReference type="GO" id="GO:0009897">
    <property type="term" value="C:external side of plasma membrane"/>
    <property type="evidence" value="ECO:0007669"/>
    <property type="project" value="TreeGrafter"/>
</dbReference>
<accession>A0A3Q3N9F7</accession>
<evidence type="ECO:0000256" key="3">
    <source>
        <dbReference type="ARBA" id="ARBA00022729"/>
    </source>
</evidence>
<dbReference type="Ensembl" id="ENSMAMT00000033908.2">
    <property type="protein sequence ID" value="ENSMAMP00000033052.1"/>
    <property type="gene ID" value="ENSMAMG00000022240.2"/>
</dbReference>
<dbReference type="RefSeq" id="XP_026157700.1">
    <property type="nucleotide sequence ID" value="XM_026301915.2"/>
</dbReference>
<dbReference type="Proteomes" id="UP000261640">
    <property type="component" value="Unplaced"/>
</dbReference>
<evidence type="ECO:0000256" key="6">
    <source>
        <dbReference type="ARBA" id="ARBA00023157"/>
    </source>
</evidence>
<dbReference type="OrthoDB" id="8654606at2759"/>
<keyword evidence="7" id="KW-0325">Glycoprotein</keyword>
<organism evidence="12 13">
    <name type="scientific">Mastacembelus armatus</name>
    <name type="common">zig-zag eel</name>
    <dbReference type="NCBI Taxonomy" id="205130"/>
    <lineage>
        <taxon>Eukaryota</taxon>
        <taxon>Metazoa</taxon>
        <taxon>Chordata</taxon>
        <taxon>Craniata</taxon>
        <taxon>Vertebrata</taxon>
        <taxon>Euteleostomi</taxon>
        <taxon>Actinopterygii</taxon>
        <taxon>Neopterygii</taxon>
        <taxon>Teleostei</taxon>
        <taxon>Neoteleostei</taxon>
        <taxon>Acanthomorphata</taxon>
        <taxon>Anabantaria</taxon>
        <taxon>Synbranchiformes</taxon>
        <taxon>Mastacembelidae</taxon>
        <taxon>Mastacembelus</taxon>
    </lineage>
</organism>
<keyword evidence="6" id="KW-1015">Disulfide bond</keyword>
<feature type="signal peptide" evidence="11">
    <location>
        <begin position="1"/>
        <end position="50"/>
    </location>
</feature>
<reference evidence="12" key="2">
    <citation type="submission" date="2025-09" db="UniProtKB">
        <authorList>
            <consortium name="Ensembl"/>
        </authorList>
    </citation>
    <scope>IDENTIFICATION</scope>
</reference>
<evidence type="ECO:0000256" key="9">
    <source>
        <dbReference type="SAM" id="MobiDB-lite"/>
    </source>
</evidence>
<proteinExistence type="predicted"/>
<keyword evidence="3 11" id="KW-0732">Signal</keyword>
<dbReference type="GO" id="GO:0042129">
    <property type="term" value="P:regulation of T cell proliferation"/>
    <property type="evidence" value="ECO:0007669"/>
    <property type="project" value="InterPro"/>
</dbReference>
<feature type="region of interest" description="Disordered" evidence="9">
    <location>
        <begin position="231"/>
        <end position="256"/>
    </location>
</feature>
<evidence type="ECO:0000256" key="1">
    <source>
        <dbReference type="ARBA" id="ARBA00004479"/>
    </source>
</evidence>
<dbReference type="GeneID" id="113127392"/>
<dbReference type="AlphaFoldDB" id="A0A3Q3N9F7"/>
<reference evidence="12" key="1">
    <citation type="submission" date="2025-08" db="UniProtKB">
        <authorList>
            <consortium name="Ensembl"/>
        </authorList>
    </citation>
    <scope>IDENTIFICATION</scope>
</reference>
<dbReference type="GeneTree" id="ENSGT00990000203779"/>
<evidence type="ECO:0000256" key="11">
    <source>
        <dbReference type="SAM" id="SignalP"/>
    </source>
</evidence>
<keyword evidence="13" id="KW-1185">Reference proteome</keyword>
<name>A0A3Q3N9F7_9TELE</name>
<evidence type="ECO:0000256" key="7">
    <source>
        <dbReference type="ARBA" id="ARBA00023180"/>
    </source>
</evidence>
<keyword evidence="8" id="KW-0393">Immunoglobulin domain</keyword>
<dbReference type="InParanoid" id="A0A3Q3N9F7"/>
<keyword evidence="5 10" id="KW-0472">Membrane</keyword>
<sequence length="256" mass="29008">MEFGLQILGDEEKPGRHHSAGGTFTLTGQKIKMRVCWMFMILLGCRLSHATESQNTCPCNVELKTVCIPGSESVHVPCPNVTAGEVRFELFKDDNETSHFVCNFQNNTWNCSGKPNQQGMKLQKNSEHKSFSFILDGLTDSSQGVYTCQGTVTYPPPLKTVPSTLRVRVLKEGNQCKCNNAINKPDDNIKHEFHWAWILVVVLLIVYSLTVTIIAFVTWVKLQRVDSHSDYMNTKPRASRDRRKKKGVQNPIPRHF</sequence>
<dbReference type="GO" id="GO:0050852">
    <property type="term" value="P:T cell receptor signaling pathway"/>
    <property type="evidence" value="ECO:0007669"/>
    <property type="project" value="TreeGrafter"/>
</dbReference>
<dbReference type="PANTHER" id="PTHR11494:SF9">
    <property type="entry name" value="SI:DKEY-1H24.6"/>
    <property type="match status" value="1"/>
</dbReference>
<dbReference type="InterPro" id="IPR036179">
    <property type="entry name" value="Ig-like_dom_sf"/>
</dbReference>
<evidence type="ECO:0000256" key="8">
    <source>
        <dbReference type="ARBA" id="ARBA00023319"/>
    </source>
</evidence>
<dbReference type="SUPFAM" id="SSF48726">
    <property type="entry name" value="Immunoglobulin"/>
    <property type="match status" value="1"/>
</dbReference>
<evidence type="ECO:0000313" key="13">
    <source>
        <dbReference type="Proteomes" id="UP000261640"/>
    </source>
</evidence>
<dbReference type="PANTHER" id="PTHR11494">
    <property type="entry name" value="CYTOTOXIC T-LYMPHOCYTE PROTEIN"/>
    <property type="match status" value="1"/>
</dbReference>
<evidence type="ECO:0000256" key="2">
    <source>
        <dbReference type="ARBA" id="ARBA00022692"/>
    </source>
</evidence>
<dbReference type="InterPro" id="IPR013783">
    <property type="entry name" value="Ig-like_fold"/>
</dbReference>
<feature type="chain" id="PRO_5018746518" evidence="11">
    <location>
        <begin position="51"/>
        <end position="256"/>
    </location>
</feature>
<evidence type="ECO:0000313" key="12">
    <source>
        <dbReference type="Ensembl" id="ENSMAMP00000033052.1"/>
    </source>
</evidence>
<evidence type="ECO:0000256" key="4">
    <source>
        <dbReference type="ARBA" id="ARBA00022989"/>
    </source>
</evidence>
<comment type="subcellular location">
    <subcellularLocation>
        <location evidence="1">Membrane</location>
        <topology evidence="1">Single-pass type I membrane protein</topology>
    </subcellularLocation>
</comment>
<dbReference type="Gene3D" id="2.60.40.10">
    <property type="entry name" value="Immunoglobulins"/>
    <property type="match status" value="1"/>
</dbReference>
<evidence type="ECO:0000256" key="10">
    <source>
        <dbReference type="SAM" id="Phobius"/>
    </source>
</evidence>